<dbReference type="EMBL" id="JAABOA010000800">
    <property type="protein sequence ID" value="KAF9583137.1"/>
    <property type="molecule type" value="Genomic_DNA"/>
</dbReference>
<name>A0A9P6KFU6_9FUNG</name>
<dbReference type="InterPro" id="IPR057826">
    <property type="entry name" value="WWE_C20G8.02"/>
</dbReference>
<feature type="domain" description="DDHD" evidence="2">
    <location>
        <begin position="615"/>
        <end position="860"/>
    </location>
</feature>
<feature type="region of interest" description="Disordered" evidence="1">
    <location>
        <begin position="56"/>
        <end position="79"/>
    </location>
</feature>
<gene>
    <name evidence="3" type="ORF">BGW38_010184</name>
</gene>
<dbReference type="Pfam" id="PF23463">
    <property type="entry name" value="WWE_2"/>
    <property type="match status" value="1"/>
</dbReference>
<feature type="compositionally biased region" description="Polar residues" evidence="1">
    <location>
        <begin position="792"/>
        <end position="803"/>
    </location>
</feature>
<dbReference type="InterPro" id="IPR004177">
    <property type="entry name" value="DDHD_dom"/>
</dbReference>
<dbReference type="Pfam" id="PF02862">
    <property type="entry name" value="DDHD"/>
    <property type="match status" value="1"/>
</dbReference>
<organism evidence="3 4">
    <name type="scientific">Lunasporangiospora selenospora</name>
    <dbReference type="NCBI Taxonomy" id="979761"/>
    <lineage>
        <taxon>Eukaryota</taxon>
        <taxon>Fungi</taxon>
        <taxon>Fungi incertae sedis</taxon>
        <taxon>Mucoromycota</taxon>
        <taxon>Mortierellomycotina</taxon>
        <taxon>Mortierellomycetes</taxon>
        <taxon>Mortierellales</taxon>
        <taxon>Mortierellaceae</taxon>
        <taxon>Lunasporangiospora</taxon>
    </lineage>
</organism>
<feature type="region of interest" description="Disordered" evidence="1">
    <location>
        <begin position="760"/>
        <end position="811"/>
    </location>
</feature>
<feature type="compositionally biased region" description="Basic and acidic residues" evidence="1">
    <location>
        <begin position="349"/>
        <end position="365"/>
    </location>
</feature>
<keyword evidence="4" id="KW-1185">Reference proteome</keyword>
<evidence type="ECO:0000259" key="2">
    <source>
        <dbReference type="PROSITE" id="PS51043"/>
    </source>
</evidence>
<dbReference type="AlphaFoldDB" id="A0A9P6KFU6"/>
<dbReference type="Pfam" id="PF23465">
    <property type="entry name" value="DUF7131"/>
    <property type="match status" value="1"/>
</dbReference>
<dbReference type="InterPro" id="IPR058055">
    <property type="entry name" value="PA-PLA1"/>
</dbReference>
<dbReference type="Proteomes" id="UP000780801">
    <property type="component" value="Unassembled WGS sequence"/>
</dbReference>
<feature type="compositionally biased region" description="Basic and acidic residues" evidence="1">
    <location>
        <begin position="433"/>
        <end position="443"/>
    </location>
</feature>
<feature type="compositionally biased region" description="Basic and acidic residues" evidence="1">
    <location>
        <begin position="310"/>
        <end position="339"/>
    </location>
</feature>
<evidence type="ECO:0000313" key="4">
    <source>
        <dbReference type="Proteomes" id="UP000780801"/>
    </source>
</evidence>
<proteinExistence type="predicted"/>
<accession>A0A9P6KFU6</accession>
<dbReference type="PROSITE" id="PS51043">
    <property type="entry name" value="DDHD"/>
    <property type="match status" value="1"/>
</dbReference>
<feature type="compositionally biased region" description="Polar residues" evidence="1">
    <location>
        <begin position="760"/>
        <end position="777"/>
    </location>
</feature>
<dbReference type="InterPro" id="IPR055555">
    <property type="entry name" value="PA-PLA1_DUF7131"/>
</dbReference>
<evidence type="ECO:0000313" key="3">
    <source>
        <dbReference type="EMBL" id="KAF9583137.1"/>
    </source>
</evidence>
<dbReference type="SMART" id="SM01127">
    <property type="entry name" value="DDHD"/>
    <property type="match status" value="1"/>
</dbReference>
<comment type="caution">
    <text evidence="3">The sequence shown here is derived from an EMBL/GenBank/DDBJ whole genome shotgun (WGS) entry which is preliminary data.</text>
</comment>
<dbReference type="GO" id="GO:0005737">
    <property type="term" value="C:cytoplasm"/>
    <property type="evidence" value="ECO:0007669"/>
    <property type="project" value="TreeGrafter"/>
</dbReference>
<evidence type="ECO:0000256" key="1">
    <source>
        <dbReference type="SAM" id="MobiDB-lite"/>
    </source>
</evidence>
<dbReference type="PANTHER" id="PTHR23509:SF10">
    <property type="entry name" value="LD21067P"/>
    <property type="match status" value="1"/>
</dbReference>
<feature type="region of interest" description="Disordered" evidence="1">
    <location>
        <begin position="418"/>
        <end position="458"/>
    </location>
</feature>
<protein>
    <recommendedName>
        <fullName evidence="2">DDHD domain-containing protein</fullName>
    </recommendedName>
</protein>
<dbReference type="OrthoDB" id="431378at2759"/>
<feature type="region of interest" description="Disordered" evidence="1">
    <location>
        <begin position="308"/>
        <end position="373"/>
    </location>
</feature>
<dbReference type="GO" id="GO:0046872">
    <property type="term" value="F:metal ion binding"/>
    <property type="evidence" value="ECO:0007669"/>
    <property type="project" value="InterPro"/>
</dbReference>
<dbReference type="PANTHER" id="PTHR23509">
    <property type="entry name" value="PA-PL1 PHOSPHOLIPASE FAMILY"/>
    <property type="match status" value="1"/>
</dbReference>
<dbReference type="GO" id="GO:0004620">
    <property type="term" value="F:phospholipase activity"/>
    <property type="evidence" value="ECO:0007669"/>
    <property type="project" value="TreeGrafter"/>
</dbReference>
<reference evidence="3" key="1">
    <citation type="journal article" date="2020" name="Fungal Divers.">
        <title>Resolving the Mortierellaceae phylogeny through synthesis of multi-gene phylogenetics and phylogenomics.</title>
        <authorList>
            <person name="Vandepol N."/>
            <person name="Liber J."/>
            <person name="Desiro A."/>
            <person name="Na H."/>
            <person name="Kennedy M."/>
            <person name="Barry K."/>
            <person name="Grigoriev I.V."/>
            <person name="Miller A.N."/>
            <person name="O'Donnell K."/>
            <person name="Stajich J.E."/>
            <person name="Bonito G."/>
        </authorList>
    </citation>
    <scope>NUCLEOTIDE SEQUENCE</scope>
    <source>
        <strain evidence="3">KOD1015</strain>
    </source>
</reference>
<sequence length="864" mass="95290">MSSSPSSPSGLPKDELPSPTVADLAVLAAESDLMKQPEECEEEECPPLPIRWFHAVDSPLTKPNEKTNSKTPRKPATSWVPFSIRDSNALERAYIQTHKHQAHPTLQHYQQEGGMAAGSVHENQSSDDALPMHGLGVPTITKQDTAVGSSSILSSALSSSPSHAGEWEEDAPTVLVNEDFLFEVNIPRMEIRPVYWAGATYEVRRAIWFLQLDGKFVPCEHCPWVAPPPPVVDANGKEIIEDRPEKRWPLLGKYMTQYVLFTGPHQAWLLSDDATSNVAKAIFTKVWSSTAGGVRLIRGYDEVETFASKKASEEAAQKKKDGTETKKKENPEAQKRRETAQTLKQKTKRLTEEEKDTIQEAHEIGDYENEEENEERTIDHLILVIHGVGQKLGDRMEAINFIHDVNVLRRTFKTTAATFVPPVPTNPPAKDSGATDKDKEGASKRRGSNASKLPNSIPAGSGVQLLPVEWRRQIVFGMATDEGELQRDLSTSEPEEGCPTMDDIMLDGVPTIRMLVSDVLMDVLLYMTPNYKQKMMEVVTLELNKVYRKFIVHNPDFIRRGGKVSILGHSLGSLLTLDILNHQPFSPHQYQPVPSSPVFEKFVSFDQASINPVRLDFDVTNFFALGSPIGLFLLLKGCKIGARLSESNISAESTTAPCVRPAVENLYNIFHRSDAVAHRIEPLISRAFGTKTRPALIPYHKGGLKGLHLGIQDFSNDLANKANTMIESVKLGITTSMFTRALGFRTNPIANAAVIHNSKQQLENGGNSGSASDTETGPNAGDDHVEGGGSGSSTASPRLNPEQSKAANKAKVKALNRTGRVDWCLQEGVFENAYLSALSVHMQYWSDSDVAAFIIRQSYEMDVK</sequence>